<proteinExistence type="predicted"/>
<feature type="compositionally biased region" description="Polar residues" evidence="1">
    <location>
        <begin position="1130"/>
        <end position="1173"/>
    </location>
</feature>
<name>A0A6S7J1D0_PARCT</name>
<feature type="region of interest" description="Disordered" evidence="1">
    <location>
        <begin position="787"/>
        <end position="818"/>
    </location>
</feature>
<dbReference type="InterPro" id="IPR035979">
    <property type="entry name" value="RBD_domain_sf"/>
</dbReference>
<feature type="compositionally biased region" description="Basic and acidic residues" evidence="1">
    <location>
        <begin position="1119"/>
        <end position="1129"/>
    </location>
</feature>
<comment type="caution">
    <text evidence="2">The sequence shown here is derived from an EMBL/GenBank/DDBJ whole genome shotgun (WGS) entry which is preliminary data.</text>
</comment>
<accession>A0A6S7J1D0</accession>
<feature type="compositionally biased region" description="Basic and acidic residues" evidence="1">
    <location>
        <begin position="1174"/>
        <end position="1183"/>
    </location>
</feature>
<sequence length="1538" mass="168777">MSGLSDNSGSSNDEYDRTILVSGLPEGVKESTVHIHFQKKKNGGGDIEKITLLEGGKAMVVFENAKVAKVVVNTEQIFKEKVLEVKRLGTENLKENVEKLGNEKRKKETRRVLVSDLPEGTTENHVHIHFQKKKNGGGEIEKVELLGKGKAIVVFEESRVAKQVITKEQEIKGNIVHIELMETEPRANVQTSEEAGTSEQESGTVLVSGLPEGVTENGVHIHFQKKKNGGGEIKEVILLSAKKEAIVVFEDMKVAKKVINKQQVFKGKVLDVKLQDTETNNEESKRENIEKSRTILVSNLPEEVTESGVHIHFQKKKNGGGEVEKVTVLPEGNTALVVFEDPEVAKKVVGREQVFKGKVLNIKLQETETNPNNEESERENVEKARTILVSGLPEGVTEGDVHIHFQKKKNGGGEVEKVTILPEENTALVVFEDPEVAKKVVDREQVFKGKVLNVKLKDTETNPNNEESEKENVEKSRTILVSNLPDGVTESGFHIHFQKKKNGGGEVEKVTVLPEGNTALVVFEDPEVAGRIVTTPQEMEGKSVTVTFLHKKRSPEMKTTHEVKTAAEIKTSLEVTTPEVVGTPNTGKTPEAELQPEERQMEERTTVAGISLVSIDPVFYMVTATVNPVLMNTGTQYFWSDVFNIIQRTCGVHCQVSVYGVMVSGSLSQVTKAGEILELKWRRHCQDFPSTNVDHDNLSNQHGTTFNQHGMTLNQAGMTLNQVGTKVNNGTNSNQMPGMRFHQHNTNFSQCDPKFNQMGLPFNQSRTNFHQHGTTFNQDDAYFTERDTNSNQRDTTSEQSVTNFNESGTHLTERDTARNQRAPTFNQHGKTFYQHAPTSNQHGTTNSTGSPFEQGQFVSSEHAFNSRPESQFYQQNVHQGYQQSGWTDEGHWPNETGLGSANSYTRDLGNTRYNQHPLSEYPDMRSLNQPSDAKQHRFLETTANPQSFGNRPNIPPENISRSPCAGETDTRSAEPPRSSVDTIRNPQPFENPSNRPPPGNIDKSPNSNIMEKDEASGSKASDPLIAKPATSLDSTKTLRPLRHDQNGTSTKSSAGTKNTTLEVDGTSSPGKTKVTATPESSLDGTTSYQPPVNNQQSTTPDPSTGPSSTTSSNLFGSPSDDKEDTRSEKSSLVSPRSTTNHQTPIKNQHSITPNPSMGPKSSTTSSNQFGSPSNHKEDNRSEKPPPVSPRSTTNQQTPVKNQQSLTPNSSMLQKSSNTKTDPGSERSPISTKSATNHQLPVNDQESTSLNTINTITGQENITTSNTPHGLLSNEQPSSHSDKPPGLSETNINPPPKGDDQHNKSPTTEPQNSVNSSNKVLSPGNDQPNANIEKRPPDSTCTTTLQQKTIDQKGTTKNPIIRSPNSATSDDNQTETPSTNTSDSLGEKPSNPTEKTPSNQPQHNQQQPSLEQISSTLEIPNAENCPNNSPVSKPGVTPPNLTEQIPNSKDKSQKRTPIPLPRQNKPGTRQNAAKFAVKPQQPRQGSPSPTIEPNKTCVNDKPTTATEPNKPEQTATTDNSRTSITTDEHNVTTLDEELD</sequence>
<dbReference type="Gene3D" id="3.30.70.330">
    <property type="match status" value="6"/>
</dbReference>
<keyword evidence="3" id="KW-1185">Reference proteome</keyword>
<dbReference type="Proteomes" id="UP001152795">
    <property type="component" value="Unassembled WGS sequence"/>
</dbReference>
<dbReference type="Pfam" id="PF23085">
    <property type="entry name" value="RRM_PARP14_3"/>
    <property type="match status" value="6"/>
</dbReference>
<feature type="compositionally biased region" description="Polar residues" evidence="1">
    <location>
        <begin position="877"/>
        <end position="886"/>
    </location>
</feature>
<dbReference type="InterPro" id="IPR000504">
    <property type="entry name" value="RRM_dom"/>
</dbReference>
<evidence type="ECO:0000313" key="3">
    <source>
        <dbReference type="Proteomes" id="UP001152795"/>
    </source>
</evidence>
<dbReference type="GO" id="GO:0003723">
    <property type="term" value="F:RNA binding"/>
    <property type="evidence" value="ECO:0007669"/>
    <property type="project" value="UniProtKB-UniRule"/>
</dbReference>
<feature type="compositionally biased region" description="Low complexity" evidence="1">
    <location>
        <begin position="1097"/>
        <end position="1112"/>
    </location>
</feature>
<dbReference type="SMART" id="SM00360">
    <property type="entry name" value="RRM"/>
    <property type="match status" value="6"/>
</dbReference>
<dbReference type="SUPFAM" id="SSF54928">
    <property type="entry name" value="RNA-binding domain, RBD"/>
    <property type="match status" value="4"/>
</dbReference>
<feature type="compositionally biased region" description="Polar residues" evidence="1">
    <location>
        <begin position="1338"/>
        <end position="1395"/>
    </location>
</feature>
<feature type="compositionally biased region" description="Polar residues" evidence="1">
    <location>
        <begin position="836"/>
        <end position="854"/>
    </location>
</feature>
<reference evidence="2" key="1">
    <citation type="submission" date="2020-04" db="EMBL/GenBank/DDBJ databases">
        <authorList>
            <person name="Alioto T."/>
            <person name="Alioto T."/>
            <person name="Gomez Garrido J."/>
        </authorList>
    </citation>
    <scope>NUCLEOTIDE SEQUENCE</scope>
    <source>
        <strain evidence="2">A484AB</strain>
    </source>
</reference>
<dbReference type="PROSITE" id="PS50102">
    <property type="entry name" value="RRM"/>
    <property type="match status" value="6"/>
</dbReference>
<protein>
    <submittedName>
        <fullName evidence="2">Poly [ADP-ribose] polymerase 14-like isoform X1</fullName>
    </submittedName>
</protein>
<organism evidence="2 3">
    <name type="scientific">Paramuricea clavata</name>
    <name type="common">Red gorgonian</name>
    <name type="synonym">Violescent sea-whip</name>
    <dbReference type="NCBI Taxonomy" id="317549"/>
    <lineage>
        <taxon>Eukaryota</taxon>
        <taxon>Metazoa</taxon>
        <taxon>Cnidaria</taxon>
        <taxon>Anthozoa</taxon>
        <taxon>Octocorallia</taxon>
        <taxon>Malacalcyonacea</taxon>
        <taxon>Plexauridae</taxon>
        <taxon>Paramuricea</taxon>
    </lineage>
</organism>
<feature type="region of interest" description="Disordered" evidence="1">
    <location>
        <begin position="834"/>
        <end position="854"/>
    </location>
</feature>
<gene>
    <name evidence="2" type="ORF">PACLA_8A018220</name>
</gene>
<dbReference type="PANTHER" id="PTHR15225:SF8">
    <property type="entry name" value="RNA-BINDING PROTEIN 43"/>
    <property type="match status" value="1"/>
</dbReference>
<feature type="compositionally biased region" description="Polar residues" evidence="1">
    <location>
        <begin position="1480"/>
        <end position="1524"/>
    </location>
</feature>
<feature type="compositionally biased region" description="Polar residues" evidence="1">
    <location>
        <begin position="1189"/>
        <end position="1278"/>
    </location>
</feature>
<feature type="compositionally biased region" description="Polar residues" evidence="1">
    <location>
        <begin position="1046"/>
        <end position="1096"/>
    </location>
</feature>
<feature type="compositionally biased region" description="Polar residues" evidence="1">
    <location>
        <begin position="979"/>
        <end position="993"/>
    </location>
</feature>
<evidence type="ECO:0000256" key="1">
    <source>
        <dbReference type="SAM" id="MobiDB-lite"/>
    </source>
</evidence>
<feature type="region of interest" description="Disordered" evidence="1">
    <location>
        <begin position="877"/>
        <end position="929"/>
    </location>
</feature>
<dbReference type="PANTHER" id="PTHR15225">
    <property type="entry name" value="INTERFERON-INDUCED PROTEIN 35/NMI N-MYC/STAT INTERACTING PROTEIN"/>
    <property type="match status" value="1"/>
</dbReference>
<dbReference type="InterPro" id="IPR012677">
    <property type="entry name" value="Nucleotide-bd_a/b_plait_sf"/>
</dbReference>
<feature type="compositionally biased region" description="Polar residues" evidence="1">
    <location>
        <begin position="789"/>
        <end position="810"/>
    </location>
</feature>
<feature type="compositionally biased region" description="Polar residues" evidence="1">
    <location>
        <begin position="1303"/>
        <end position="1329"/>
    </location>
</feature>
<dbReference type="OrthoDB" id="5974751at2759"/>
<dbReference type="EMBL" id="CACRXK020012550">
    <property type="protein sequence ID" value="CAB4023541.1"/>
    <property type="molecule type" value="Genomic_DNA"/>
</dbReference>
<feature type="region of interest" description="Disordered" evidence="1">
    <location>
        <begin position="942"/>
        <end position="1538"/>
    </location>
</feature>
<feature type="compositionally biased region" description="Low complexity" evidence="1">
    <location>
        <begin position="1396"/>
        <end position="1408"/>
    </location>
</feature>
<evidence type="ECO:0000313" key="2">
    <source>
        <dbReference type="EMBL" id="CAB4023541.1"/>
    </source>
</evidence>
<feature type="compositionally biased region" description="Polar residues" evidence="1">
    <location>
        <begin position="1409"/>
        <end position="1430"/>
    </location>
</feature>